<dbReference type="EMBL" id="JACGWY010000001">
    <property type="protein sequence ID" value="MBA8814970.1"/>
    <property type="molecule type" value="Genomic_DNA"/>
</dbReference>
<proteinExistence type="predicted"/>
<name>A0A7W3JLC5_9MICO</name>
<evidence type="ECO:0000256" key="1">
    <source>
        <dbReference type="SAM" id="Phobius"/>
    </source>
</evidence>
<accession>A0A7W3JLC5</accession>
<keyword evidence="3" id="KW-1185">Reference proteome</keyword>
<gene>
    <name evidence="2" type="ORF">FHX48_000022</name>
</gene>
<evidence type="ECO:0008006" key="4">
    <source>
        <dbReference type="Google" id="ProtNLM"/>
    </source>
</evidence>
<sequence length="116" mass="12159">MADQAPTPQNPVDGSFRDPIETVTVRRSPRYGVFLVLGAGLGILVAMILTFAFNGTDQVSTSGVTYSDTQVFGFLALFCGAGGILLGGVVALVLGSMVGRRTVDVRAEHAVVRTQD</sequence>
<feature type="transmembrane region" description="Helical" evidence="1">
    <location>
        <begin position="72"/>
        <end position="94"/>
    </location>
</feature>
<keyword evidence="1" id="KW-1133">Transmembrane helix</keyword>
<dbReference type="AlphaFoldDB" id="A0A7W3JLC5"/>
<organism evidence="2 3">
    <name type="scientific">Microbacterium halimionae</name>
    <dbReference type="NCBI Taxonomy" id="1526413"/>
    <lineage>
        <taxon>Bacteria</taxon>
        <taxon>Bacillati</taxon>
        <taxon>Actinomycetota</taxon>
        <taxon>Actinomycetes</taxon>
        <taxon>Micrococcales</taxon>
        <taxon>Microbacteriaceae</taxon>
        <taxon>Microbacterium</taxon>
    </lineage>
</organism>
<evidence type="ECO:0000313" key="3">
    <source>
        <dbReference type="Proteomes" id="UP000526083"/>
    </source>
</evidence>
<keyword evidence="1" id="KW-0812">Transmembrane</keyword>
<protein>
    <recommendedName>
        <fullName evidence="4">Potassium transporter Trk</fullName>
    </recommendedName>
</protein>
<comment type="caution">
    <text evidence="2">The sequence shown here is derived from an EMBL/GenBank/DDBJ whole genome shotgun (WGS) entry which is preliminary data.</text>
</comment>
<evidence type="ECO:0000313" key="2">
    <source>
        <dbReference type="EMBL" id="MBA8814970.1"/>
    </source>
</evidence>
<dbReference type="RefSeq" id="WP_167044774.1">
    <property type="nucleotide sequence ID" value="NZ_JAAOZB010000001.1"/>
</dbReference>
<reference evidence="2 3" key="1">
    <citation type="submission" date="2020-07" db="EMBL/GenBank/DDBJ databases">
        <title>Sequencing the genomes of 1000 actinobacteria strains.</title>
        <authorList>
            <person name="Klenk H.-P."/>
        </authorList>
    </citation>
    <scope>NUCLEOTIDE SEQUENCE [LARGE SCALE GENOMIC DNA]</scope>
    <source>
        <strain evidence="2 3">DSM 27576</strain>
    </source>
</reference>
<dbReference type="Proteomes" id="UP000526083">
    <property type="component" value="Unassembled WGS sequence"/>
</dbReference>
<keyword evidence="1" id="KW-0472">Membrane</keyword>
<feature type="transmembrane region" description="Helical" evidence="1">
    <location>
        <begin position="31"/>
        <end position="52"/>
    </location>
</feature>